<dbReference type="InterPro" id="IPR050390">
    <property type="entry name" value="C5-Methyltransferase"/>
</dbReference>
<dbReference type="EC" id="2.1.1.37" evidence="1"/>
<organism evidence="9 10">
    <name type="scientific">Allofranklinella schreckenbergeri</name>
    <dbReference type="NCBI Taxonomy" id="1076744"/>
    <lineage>
        <taxon>Bacteria</taxon>
        <taxon>Pseudomonadati</taxon>
        <taxon>Pseudomonadota</taxon>
        <taxon>Betaproteobacteria</taxon>
        <taxon>Burkholderiales</taxon>
        <taxon>Comamonadaceae</taxon>
        <taxon>Allofranklinella</taxon>
    </lineage>
</organism>
<dbReference type="EMBL" id="RDQK01000020">
    <property type="protein sequence ID" value="RMX07407.1"/>
    <property type="molecule type" value="Genomic_DNA"/>
</dbReference>
<reference evidence="9 10" key="1">
    <citation type="submission" date="2018-10" db="EMBL/GenBank/DDBJ databases">
        <title>Comamonadaceae CDC group NO-1 genome sequencing and assembly.</title>
        <authorList>
            <person name="Bernier A.-M."/>
            <person name="Bernard K."/>
        </authorList>
    </citation>
    <scope>NUCLEOTIDE SEQUENCE [LARGE SCALE GENOMIC DNA]</scope>
    <source>
        <strain evidence="9 10">NML180581</strain>
    </source>
</reference>
<comment type="catalytic activity">
    <reaction evidence="6">
        <text>a 2'-deoxycytidine in DNA + S-adenosyl-L-methionine = a 5-methyl-2'-deoxycytidine in DNA + S-adenosyl-L-homocysteine + H(+)</text>
        <dbReference type="Rhea" id="RHEA:13681"/>
        <dbReference type="Rhea" id="RHEA-COMP:11369"/>
        <dbReference type="Rhea" id="RHEA-COMP:11370"/>
        <dbReference type="ChEBI" id="CHEBI:15378"/>
        <dbReference type="ChEBI" id="CHEBI:57856"/>
        <dbReference type="ChEBI" id="CHEBI:59789"/>
        <dbReference type="ChEBI" id="CHEBI:85452"/>
        <dbReference type="ChEBI" id="CHEBI:85454"/>
        <dbReference type="EC" id="2.1.1.37"/>
    </reaction>
</comment>
<evidence type="ECO:0000256" key="7">
    <source>
        <dbReference type="PROSITE-ProRule" id="PRU01016"/>
    </source>
</evidence>
<dbReference type="InterPro" id="IPR029063">
    <property type="entry name" value="SAM-dependent_MTases_sf"/>
</dbReference>
<dbReference type="GO" id="GO:0003677">
    <property type="term" value="F:DNA binding"/>
    <property type="evidence" value="ECO:0007669"/>
    <property type="project" value="TreeGrafter"/>
</dbReference>
<dbReference type="InterPro" id="IPR001525">
    <property type="entry name" value="C5_MeTfrase"/>
</dbReference>
<name>A0A3M6QWN0_9BURK</name>
<evidence type="ECO:0000313" key="9">
    <source>
        <dbReference type="EMBL" id="RMX07407.1"/>
    </source>
</evidence>
<evidence type="ECO:0000256" key="1">
    <source>
        <dbReference type="ARBA" id="ARBA00011975"/>
    </source>
</evidence>
<accession>A0A3M6QWN0</accession>
<dbReference type="NCBIfam" id="TIGR00675">
    <property type="entry name" value="dcm"/>
    <property type="match status" value="1"/>
</dbReference>
<keyword evidence="5" id="KW-0680">Restriction system</keyword>
<proteinExistence type="inferred from homology"/>
<evidence type="ECO:0000256" key="8">
    <source>
        <dbReference type="RuleBase" id="RU000416"/>
    </source>
</evidence>
<dbReference type="PANTHER" id="PTHR10629">
    <property type="entry name" value="CYTOSINE-SPECIFIC METHYLTRANSFERASE"/>
    <property type="match status" value="1"/>
</dbReference>
<dbReference type="GO" id="GO:0009307">
    <property type="term" value="P:DNA restriction-modification system"/>
    <property type="evidence" value="ECO:0007669"/>
    <property type="project" value="UniProtKB-KW"/>
</dbReference>
<dbReference type="RefSeq" id="WP_122248548.1">
    <property type="nucleotide sequence ID" value="NZ_RDQK01000020.1"/>
</dbReference>
<evidence type="ECO:0000256" key="3">
    <source>
        <dbReference type="ARBA" id="ARBA00022679"/>
    </source>
</evidence>
<dbReference type="GO" id="GO:0032259">
    <property type="term" value="P:methylation"/>
    <property type="evidence" value="ECO:0007669"/>
    <property type="project" value="UniProtKB-KW"/>
</dbReference>
<feature type="active site" evidence="7">
    <location>
        <position position="84"/>
    </location>
</feature>
<evidence type="ECO:0000313" key="10">
    <source>
        <dbReference type="Proteomes" id="UP000281171"/>
    </source>
</evidence>
<dbReference type="PROSITE" id="PS00095">
    <property type="entry name" value="C5_MTASE_2"/>
    <property type="match status" value="1"/>
</dbReference>
<evidence type="ECO:0000256" key="6">
    <source>
        <dbReference type="ARBA" id="ARBA00047422"/>
    </source>
</evidence>
<dbReference type="GO" id="GO:0044027">
    <property type="term" value="P:negative regulation of gene expression via chromosomal CpG island methylation"/>
    <property type="evidence" value="ECO:0007669"/>
    <property type="project" value="TreeGrafter"/>
</dbReference>
<protein>
    <recommendedName>
        <fullName evidence="1">DNA (cytosine-5-)-methyltransferase</fullName>
        <ecNumber evidence="1">2.1.1.37</ecNumber>
    </recommendedName>
</protein>
<comment type="similarity">
    <text evidence="7 8">Belongs to the class I-like SAM-binding methyltransferase superfamily. C5-methyltransferase family.</text>
</comment>
<dbReference type="InterPro" id="IPR031303">
    <property type="entry name" value="C5_meth_CS"/>
</dbReference>
<dbReference type="PRINTS" id="PR00105">
    <property type="entry name" value="C5METTRFRASE"/>
</dbReference>
<evidence type="ECO:0000256" key="2">
    <source>
        <dbReference type="ARBA" id="ARBA00022603"/>
    </source>
</evidence>
<dbReference type="SUPFAM" id="SSF53335">
    <property type="entry name" value="S-adenosyl-L-methionine-dependent methyltransferases"/>
    <property type="match status" value="1"/>
</dbReference>
<evidence type="ECO:0000256" key="4">
    <source>
        <dbReference type="ARBA" id="ARBA00022691"/>
    </source>
</evidence>
<dbReference type="PROSITE" id="PS51679">
    <property type="entry name" value="SAM_MT_C5"/>
    <property type="match status" value="1"/>
</dbReference>
<dbReference type="PANTHER" id="PTHR10629:SF52">
    <property type="entry name" value="DNA (CYTOSINE-5)-METHYLTRANSFERASE 1"/>
    <property type="match status" value="1"/>
</dbReference>
<keyword evidence="4 7" id="KW-0949">S-adenosyl-L-methionine</keyword>
<dbReference type="Pfam" id="PF00145">
    <property type="entry name" value="DNA_methylase"/>
    <property type="match status" value="1"/>
</dbReference>
<comment type="caution">
    <text evidence="9">The sequence shown here is derived from an EMBL/GenBank/DDBJ whole genome shotgun (WGS) entry which is preliminary data.</text>
</comment>
<sequence length="292" mass="31252">MDANKAATTSFDGPSVGSLFAGIGGFDLGFEQAGFTTAWQVEIEPRLRDVLALRFPHAQQFADVREVGAHNLRTVDVLVGGFPCQDVSSMGRRAGLAGQRTGLFWQVCRIADEIRPQWLVLENVVGLLNSNAGRDFGTVVQALAKRGYVGCWRVLDSQYFGVAQGRRRVFLVAGLGRQPPIGLLADAAPVAAIPRTLAAQQESRPEDGWAAYCLLAKLSPSLLAIGAENLVCHRGGRGAMLERARVSETARIPAGLDATDHAEARAAGNAVCVPVARWIAQHLMAEISQGKQ</sequence>
<dbReference type="AlphaFoldDB" id="A0A3M6QWN0"/>
<evidence type="ECO:0000256" key="5">
    <source>
        <dbReference type="ARBA" id="ARBA00022747"/>
    </source>
</evidence>
<keyword evidence="3 7" id="KW-0808">Transferase</keyword>
<dbReference type="Gene3D" id="3.40.50.150">
    <property type="entry name" value="Vaccinia Virus protein VP39"/>
    <property type="match status" value="1"/>
</dbReference>
<keyword evidence="2 7" id="KW-0489">Methyltransferase</keyword>
<dbReference type="Proteomes" id="UP000281171">
    <property type="component" value="Unassembled WGS sequence"/>
</dbReference>
<gene>
    <name evidence="9" type="primary">dcm</name>
    <name evidence="9" type="ORF">EBQ24_08705</name>
</gene>
<dbReference type="GO" id="GO:0003886">
    <property type="term" value="F:DNA (cytosine-5-)-methyltransferase activity"/>
    <property type="evidence" value="ECO:0007669"/>
    <property type="project" value="UniProtKB-EC"/>
</dbReference>